<dbReference type="GO" id="GO:0003677">
    <property type="term" value="F:DNA binding"/>
    <property type="evidence" value="ECO:0007669"/>
    <property type="project" value="InterPro"/>
</dbReference>
<dbReference type="AlphaFoldDB" id="A0A375I5N2"/>
<comment type="similarity">
    <text evidence="1 5">Belongs to the DNA glycosylase MPG family.</text>
</comment>
<dbReference type="HAMAP" id="MF_00527">
    <property type="entry name" value="3MGH"/>
    <property type="match status" value="1"/>
</dbReference>
<dbReference type="InterPro" id="IPR036995">
    <property type="entry name" value="MPG_sf"/>
</dbReference>
<reference evidence="7" key="1">
    <citation type="submission" date="2018-02" db="EMBL/GenBank/DDBJ databases">
        <authorList>
            <person name="Hornung B."/>
        </authorList>
    </citation>
    <scope>NUCLEOTIDE SEQUENCE [LARGE SCALE GENOMIC DNA]</scope>
</reference>
<name>A0A375I5N2_9ACTN</name>
<dbReference type="Proteomes" id="UP000265962">
    <property type="component" value="Unassembled WGS sequence"/>
</dbReference>
<dbReference type="GO" id="GO:0006284">
    <property type="term" value="P:base-excision repair"/>
    <property type="evidence" value="ECO:0007669"/>
    <property type="project" value="InterPro"/>
</dbReference>
<gene>
    <name evidence="6" type="ORF">PROPJV5_1547</name>
</gene>
<evidence type="ECO:0000256" key="3">
    <source>
        <dbReference type="ARBA" id="ARBA00022801"/>
    </source>
</evidence>
<evidence type="ECO:0000256" key="1">
    <source>
        <dbReference type="ARBA" id="ARBA00009232"/>
    </source>
</evidence>
<keyword evidence="2 5" id="KW-0227">DNA damage</keyword>
<dbReference type="SUPFAM" id="SSF50486">
    <property type="entry name" value="FMT C-terminal domain-like"/>
    <property type="match status" value="1"/>
</dbReference>
<sequence length="200" mass="21176">MHTGAVIDLSGRADEIAPGLLGAVIRRGEVAVRLTEVEAYLGTDDPASHAYRGERGRAAVMFGAPGTVYVYVSYGIHRAGNIVCSPAGQASAVLMRAGEVVAGADRARERRRLAPDRPDTQLARGPGNLGRALGLDLADNGLPLGGRDDLFELIEPGPGRGRVLVGPRIGITRAADAPLRFWLADEPTVSARRRGTPWRP</sequence>
<keyword evidence="3 5" id="KW-0378">Hydrolase</keyword>
<evidence type="ECO:0000313" key="7">
    <source>
        <dbReference type="Proteomes" id="UP000265962"/>
    </source>
</evidence>
<proteinExistence type="inferred from homology"/>
<organism evidence="6 7">
    <name type="scientific">Propionibacterium ruminifibrarum</name>
    <dbReference type="NCBI Taxonomy" id="1962131"/>
    <lineage>
        <taxon>Bacteria</taxon>
        <taxon>Bacillati</taxon>
        <taxon>Actinomycetota</taxon>
        <taxon>Actinomycetes</taxon>
        <taxon>Propionibacteriales</taxon>
        <taxon>Propionibacteriaceae</taxon>
        <taxon>Propionibacterium</taxon>
    </lineage>
</organism>
<dbReference type="NCBIfam" id="NF002003">
    <property type="entry name" value="PRK00802.1-3"/>
    <property type="match status" value="1"/>
</dbReference>
<dbReference type="Pfam" id="PF02245">
    <property type="entry name" value="Pur_DNA_glyco"/>
    <property type="match status" value="1"/>
</dbReference>
<dbReference type="PANTHER" id="PTHR10429:SF0">
    <property type="entry name" value="DNA-3-METHYLADENINE GLYCOSYLASE"/>
    <property type="match status" value="1"/>
</dbReference>
<dbReference type="GO" id="GO:0003905">
    <property type="term" value="F:alkylbase DNA N-glycosylase activity"/>
    <property type="evidence" value="ECO:0007669"/>
    <property type="project" value="InterPro"/>
</dbReference>
<keyword evidence="6" id="KW-0326">Glycosidase</keyword>
<dbReference type="NCBIfam" id="TIGR00567">
    <property type="entry name" value="3mg"/>
    <property type="match status" value="1"/>
</dbReference>
<keyword evidence="7" id="KW-1185">Reference proteome</keyword>
<dbReference type="InterPro" id="IPR011034">
    <property type="entry name" value="Formyl_transferase-like_C_sf"/>
</dbReference>
<evidence type="ECO:0000313" key="6">
    <source>
        <dbReference type="EMBL" id="SPF68565.1"/>
    </source>
</evidence>
<evidence type="ECO:0000256" key="4">
    <source>
        <dbReference type="ARBA" id="ARBA00023204"/>
    </source>
</evidence>
<dbReference type="InterPro" id="IPR003180">
    <property type="entry name" value="MPG"/>
</dbReference>
<protein>
    <recommendedName>
        <fullName evidence="5">Putative 3-methyladenine DNA glycosylase</fullName>
        <ecNumber evidence="5">3.2.2.-</ecNumber>
    </recommendedName>
</protein>
<dbReference type="EMBL" id="OMOH01000005">
    <property type="protein sequence ID" value="SPF68565.1"/>
    <property type="molecule type" value="Genomic_DNA"/>
</dbReference>
<dbReference type="Gene3D" id="3.10.300.10">
    <property type="entry name" value="Methylpurine-DNA glycosylase (MPG)"/>
    <property type="match status" value="1"/>
</dbReference>
<evidence type="ECO:0000256" key="2">
    <source>
        <dbReference type="ARBA" id="ARBA00022763"/>
    </source>
</evidence>
<dbReference type="EC" id="3.2.2.-" evidence="5"/>
<dbReference type="PANTHER" id="PTHR10429">
    <property type="entry name" value="DNA-3-METHYLADENINE GLYCOSYLASE"/>
    <property type="match status" value="1"/>
</dbReference>
<dbReference type="CDD" id="cd00540">
    <property type="entry name" value="AAG"/>
    <property type="match status" value="1"/>
</dbReference>
<accession>A0A375I5N2</accession>
<evidence type="ECO:0000256" key="5">
    <source>
        <dbReference type="HAMAP-Rule" id="MF_00527"/>
    </source>
</evidence>
<keyword evidence="4 5" id="KW-0234">DNA repair</keyword>